<dbReference type="RefSeq" id="WP_189586679.1">
    <property type="nucleotide sequence ID" value="NZ_BMYV01000003.1"/>
</dbReference>
<keyword evidence="8" id="KW-1185">Reference proteome</keyword>
<evidence type="ECO:0000313" key="7">
    <source>
        <dbReference type="EMBL" id="GGX73795.1"/>
    </source>
</evidence>
<dbReference type="InterPro" id="IPR013570">
    <property type="entry name" value="Tscrpt_reg_YsiA_C"/>
</dbReference>
<feature type="compositionally biased region" description="Low complexity" evidence="5">
    <location>
        <begin position="19"/>
        <end position="29"/>
    </location>
</feature>
<comment type="caution">
    <text evidence="7">The sequence shown here is derived from an EMBL/GenBank/DDBJ whole genome shotgun (WGS) entry which is preliminary data.</text>
</comment>
<evidence type="ECO:0000256" key="2">
    <source>
        <dbReference type="ARBA" id="ARBA00023125"/>
    </source>
</evidence>
<protein>
    <recommendedName>
        <fullName evidence="6">HTH tetR-type domain-containing protein</fullName>
    </recommendedName>
</protein>
<evidence type="ECO:0000256" key="1">
    <source>
        <dbReference type="ARBA" id="ARBA00023015"/>
    </source>
</evidence>
<evidence type="ECO:0000313" key="8">
    <source>
        <dbReference type="Proteomes" id="UP000600865"/>
    </source>
</evidence>
<dbReference type="InterPro" id="IPR001647">
    <property type="entry name" value="HTH_TetR"/>
</dbReference>
<dbReference type="SUPFAM" id="SSF48498">
    <property type="entry name" value="Tetracyclin repressor-like, C-terminal domain"/>
    <property type="match status" value="1"/>
</dbReference>
<feature type="domain" description="HTH tetR-type" evidence="6">
    <location>
        <begin position="33"/>
        <end position="93"/>
    </location>
</feature>
<dbReference type="InterPro" id="IPR050109">
    <property type="entry name" value="HTH-type_TetR-like_transc_reg"/>
</dbReference>
<dbReference type="Gene3D" id="1.10.357.10">
    <property type="entry name" value="Tetracycline Repressor, domain 2"/>
    <property type="match status" value="1"/>
</dbReference>
<dbReference type="Proteomes" id="UP000600865">
    <property type="component" value="Unassembled WGS sequence"/>
</dbReference>
<feature type="compositionally biased region" description="Polar residues" evidence="5">
    <location>
        <begin position="1"/>
        <end position="18"/>
    </location>
</feature>
<dbReference type="Gene3D" id="1.10.10.60">
    <property type="entry name" value="Homeodomain-like"/>
    <property type="match status" value="1"/>
</dbReference>
<evidence type="ECO:0000256" key="5">
    <source>
        <dbReference type="SAM" id="MobiDB-lite"/>
    </source>
</evidence>
<dbReference type="InterPro" id="IPR023772">
    <property type="entry name" value="DNA-bd_HTH_TetR-type_CS"/>
</dbReference>
<dbReference type="PANTHER" id="PTHR30055:SF234">
    <property type="entry name" value="HTH-TYPE TRANSCRIPTIONAL REGULATOR BETI"/>
    <property type="match status" value="1"/>
</dbReference>
<dbReference type="SUPFAM" id="SSF46689">
    <property type="entry name" value="Homeodomain-like"/>
    <property type="match status" value="1"/>
</dbReference>
<dbReference type="InterPro" id="IPR009057">
    <property type="entry name" value="Homeodomain-like_sf"/>
</dbReference>
<feature type="region of interest" description="Disordered" evidence="5">
    <location>
        <begin position="1"/>
        <end position="34"/>
    </location>
</feature>
<reference evidence="7 8" key="1">
    <citation type="journal article" date="2014" name="Int. J. Syst. Evol. Microbiol.">
        <title>Complete genome sequence of Corynebacterium casei LMG S-19264T (=DSM 44701T), isolated from a smear-ripened cheese.</title>
        <authorList>
            <consortium name="US DOE Joint Genome Institute (JGI-PGF)"/>
            <person name="Walter F."/>
            <person name="Albersmeier A."/>
            <person name="Kalinowski J."/>
            <person name="Ruckert C."/>
        </authorList>
    </citation>
    <scope>NUCLEOTIDE SEQUENCE [LARGE SCALE GENOMIC DNA]</scope>
    <source>
        <strain evidence="7 8">KCTC 23968</strain>
    </source>
</reference>
<evidence type="ECO:0000256" key="3">
    <source>
        <dbReference type="ARBA" id="ARBA00023163"/>
    </source>
</evidence>
<gene>
    <name evidence="7" type="ORF">GCM10011309_24860</name>
</gene>
<dbReference type="AlphaFoldDB" id="A0A918KS86"/>
<evidence type="ECO:0000256" key="4">
    <source>
        <dbReference type="PROSITE-ProRule" id="PRU00335"/>
    </source>
</evidence>
<dbReference type="PANTHER" id="PTHR30055">
    <property type="entry name" value="HTH-TYPE TRANSCRIPTIONAL REGULATOR RUTR"/>
    <property type="match status" value="1"/>
</dbReference>
<dbReference type="Pfam" id="PF08359">
    <property type="entry name" value="TetR_C_4"/>
    <property type="match status" value="1"/>
</dbReference>
<keyword evidence="2 4" id="KW-0238">DNA-binding</keyword>
<evidence type="ECO:0000259" key="6">
    <source>
        <dbReference type="PROSITE" id="PS50977"/>
    </source>
</evidence>
<dbReference type="PROSITE" id="PS01081">
    <property type="entry name" value="HTH_TETR_1"/>
    <property type="match status" value="1"/>
</dbReference>
<keyword evidence="1" id="KW-0805">Transcription regulation</keyword>
<dbReference type="PROSITE" id="PS50977">
    <property type="entry name" value="HTH_TETR_2"/>
    <property type="match status" value="1"/>
</dbReference>
<organism evidence="7 8">
    <name type="scientific">Litorimonas cladophorae</name>
    <dbReference type="NCBI Taxonomy" id="1220491"/>
    <lineage>
        <taxon>Bacteria</taxon>
        <taxon>Pseudomonadati</taxon>
        <taxon>Pseudomonadota</taxon>
        <taxon>Alphaproteobacteria</taxon>
        <taxon>Maricaulales</taxon>
        <taxon>Robiginitomaculaceae</taxon>
    </lineage>
</organism>
<sequence>MASGPAETTQAATDSDALSSPSPTPQTRQTRVRRREGAIISAARNMFVTHGYAGTTMAMIAREAGVADGTLYTYFENKDALARGVISDFYKRLTESSQKGVDGRRTTRTKLDFLARHHLGQVMDERGIIEMLPALTTSLSDYAGSELYRLNKTYVAVFDRIVREGRACGDIPGDADVSVLRDIFYGALDYGGKSLMMRSLRDGVRKADMTRLVDRLVGMIVGTSSSARSVADRLELAADRLEASLKQVENK</sequence>
<dbReference type="Pfam" id="PF00440">
    <property type="entry name" value="TetR_N"/>
    <property type="match status" value="1"/>
</dbReference>
<proteinExistence type="predicted"/>
<accession>A0A918KS86</accession>
<dbReference type="GO" id="GO:0000976">
    <property type="term" value="F:transcription cis-regulatory region binding"/>
    <property type="evidence" value="ECO:0007669"/>
    <property type="project" value="TreeGrafter"/>
</dbReference>
<dbReference type="PRINTS" id="PR00455">
    <property type="entry name" value="HTHTETR"/>
</dbReference>
<name>A0A918KS86_9PROT</name>
<dbReference type="InterPro" id="IPR036271">
    <property type="entry name" value="Tet_transcr_reg_TetR-rel_C_sf"/>
</dbReference>
<dbReference type="EMBL" id="BMYV01000003">
    <property type="protein sequence ID" value="GGX73795.1"/>
    <property type="molecule type" value="Genomic_DNA"/>
</dbReference>
<feature type="DNA-binding region" description="H-T-H motif" evidence="4">
    <location>
        <begin position="56"/>
        <end position="75"/>
    </location>
</feature>
<dbReference type="GO" id="GO:0003700">
    <property type="term" value="F:DNA-binding transcription factor activity"/>
    <property type="evidence" value="ECO:0007669"/>
    <property type="project" value="TreeGrafter"/>
</dbReference>
<keyword evidence="3" id="KW-0804">Transcription</keyword>